<proteinExistence type="predicted"/>
<organism evidence="3">
    <name type="scientific">Podoviridae sp. cty0j11</name>
    <dbReference type="NCBI Taxonomy" id="2826592"/>
    <lineage>
        <taxon>Viruses</taxon>
        <taxon>Duplodnaviria</taxon>
        <taxon>Heunggongvirae</taxon>
        <taxon>Uroviricota</taxon>
        <taxon>Caudoviricetes</taxon>
    </lineage>
</organism>
<dbReference type="GO" id="GO:0019058">
    <property type="term" value="P:viral life cycle"/>
    <property type="evidence" value="ECO:0007669"/>
    <property type="project" value="UniProtKB-ARBA"/>
</dbReference>
<evidence type="ECO:0000256" key="2">
    <source>
        <dbReference type="ARBA" id="ARBA00022844"/>
    </source>
</evidence>
<dbReference type="GO" id="GO:0051701">
    <property type="term" value="P:biological process involved in interaction with host"/>
    <property type="evidence" value="ECO:0007669"/>
    <property type="project" value="UniProtKB-ARBA"/>
</dbReference>
<comment type="subcellular location">
    <subcellularLocation>
        <location evidence="1">Virion</location>
    </subcellularLocation>
</comment>
<dbReference type="SUPFAM" id="SSF51126">
    <property type="entry name" value="Pectin lyase-like"/>
    <property type="match status" value="1"/>
</dbReference>
<protein>
    <submittedName>
        <fullName evidence="3">Pectate lyase</fullName>
    </submittedName>
</protein>
<dbReference type="InterPro" id="IPR011050">
    <property type="entry name" value="Pectin_lyase_fold/virulence"/>
</dbReference>
<dbReference type="GO" id="GO:0016829">
    <property type="term" value="F:lyase activity"/>
    <property type="evidence" value="ECO:0007669"/>
    <property type="project" value="UniProtKB-KW"/>
</dbReference>
<keyword evidence="2" id="KW-0946">Virion</keyword>
<name>A0A8S5MCM8_9CAUD</name>
<evidence type="ECO:0000256" key="1">
    <source>
        <dbReference type="ARBA" id="ARBA00004328"/>
    </source>
</evidence>
<dbReference type="GO" id="GO:0044423">
    <property type="term" value="C:virion component"/>
    <property type="evidence" value="ECO:0007669"/>
    <property type="project" value="UniProtKB-KW"/>
</dbReference>
<evidence type="ECO:0000313" key="3">
    <source>
        <dbReference type="EMBL" id="DAD80002.1"/>
    </source>
</evidence>
<dbReference type="EMBL" id="BK014877">
    <property type="protein sequence ID" value="DAD80002.1"/>
    <property type="molecule type" value="Genomic_DNA"/>
</dbReference>
<keyword evidence="3" id="KW-0456">Lyase</keyword>
<sequence length="533" mass="57091">MSVQANNIYVGARYIPRIMGEYNNETAYEALDIVTSGGVGYISRQPVPAGTAVTNKEYWAMWGSGNAAIDALTQRVATNETDITALETGLQQTNQKLQNLVIPWEPASTLKGDGSTDNTTAFGQLDANTPVSLMPGNYLISGNVTIPCAVQFLPGAKLVYNAATPGTNYCTVTFSKGFVEYGTQIFDTYIIPRVGSQNATPEINPAWYGVSENQTATNNDLALTWILSSTMGAKRINFAPGTYTFSNISQGTYFNSQEGAEILGNGAVFNGAITVPNITFNGVTFTGDISANRGNFKGCTFDGGSSISSTYGYLKVIGCKFNWTEDLIVSTMGTNGYTLIEKCTINRNATNLDTPFSLSDSNTNIIRDCVFNDLMSESSMPHFSIQLDTTSNSRVTGCYMPTGKIVCAYAENNLCYMLTADNAFSNMVGGSYQSENKTITGYALSGSNTTLSKGSSTPMQLELIKLYSDGTYENVGAPTEANVRVIGNNSEQTIYNGSGTLRIGSDETAKAIMLTYSGSDSNNMIASMVITIT</sequence>
<accession>A0A8S5MCM8</accession>
<reference evidence="3" key="1">
    <citation type="journal article" date="2021" name="Proc. Natl. Acad. Sci. U.S.A.">
        <title>A Catalog of Tens of Thousands of Viruses from Human Metagenomes Reveals Hidden Associations with Chronic Diseases.</title>
        <authorList>
            <person name="Tisza M.J."/>
            <person name="Buck C.B."/>
        </authorList>
    </citation>
    <scope>NUCLEOTIDE SEQUENCE</scope>
    <source>
        <strain evidence="3">Cty0j11</strain>
    </source>
</reference>